<evidence type="ECO:0000313" key="2">
    <source>
        <dbReference type="EMBL" id="TWH76362.1"/>
    </source>
</evidence>
<name>A0A562IZN3_9GAMM</name>
<reference evidence="2 3" key="1">
    <citation type="submission" date="2019-07" db="EMBL/GenBank/DDBJ databases">
        <title>Genomic Encyclopedia of Type Strains, Phase I: the one thousand microbial genomes (KMG-I) project.</title>
        <authorList>
            <person name="Kyrpides N."/>
        </authorList>
    </citation>
    <scope>NUCLEOTIDE SEQUENCE [LARGE SCALE GENOMIC DNA]</scope>
    <source>
        <strain evidence="2 3">DSM 375</strain>
    </source>
</reference>
<sequence>MQQTKTLKVRVRDKHVPLLQQMARSVNFVWNYLNELSARSIRERGRFLSAFDLHPYTKGANKELGLHSQTLQEIAREYVTRRKQFKKSRLSWRKSGGVRRSLGWIPINTGAASWKSGQVYHNGHYFKVWDSYGLS</sequence>
<gene>
    <name evidence="2" type="ORF">LX59_01285</name>
    <name evidence="1" type="ORF">LX59_02485</name>
</gene>
<dbReference type="AlphaFoldDB" id="A0A562IZN3"/>
<proteinExistence type="predicted"/>
<comment type="caution">
    <text evidence="2">The sequence shown here is derived from an EMBL/GenBank/DDBJ whole genome shotgun (WGS) entry which is preliminary data.</text>
</comment>
<evidence type="ECO:0000313" key="3">
    <source>
        <dbReference type="Proteomes" id="UP000319627"/>
    </source>
</evidence>
<dbReference type="Proteomes" id="UP000319627">
    <property type="component" value="Unassembled WGS sequence"/>
</dbReference>
<dbReference type="EMBL" id="VLKG01000003">
    <property type="protein sequence ID" value="TWH76362.1"/>
    <property type="molecule type" value="Genomic_DNA"/>
</dbReference>
<feature type="non-terminal residue" evidence="2">
    <location>
        <position position="135"/>
    </location>
</feature>
<evidence type="ECO:0008006" key="4">
    <source>
        <dbReference type="Google" id="ProtNLM"/>
    </source>
</evidence>
<protein>
    <recommendedName>
        <fullName evidence="4">Transposase</fullName>
    </recommendedName>
</protein>
<evidence type="ECO:0000313" key="1">
    <source>
        <dbReference type="EMBL" id="TWH64532.1"/>
    </source>
</evidence>
<keyword evidence="3" id="KW-1185">Reference proteome</keyword>
<organism evidence="2 3">
    <name type="scientific">Azomonas agilis</name>
    <dbReference type="NCBI Taxonomy" id="116849"/>
    <lineage>
        <taxon>Bacteria</taxon>
        <taxon>Pseudomonadati</taxon>
        <taxon>Pseudomonadota</taxon>
        <taxon>Gammaproteobacteria</taxon>
        <taxon>Pseudomonadales</taxon>
        <taxon>Pseudomonadaceae</taxon>
        <taxon>Azomonas</taxon>
    </lineage>
</organism>
<dbReference type="EMBL" id="VLKG01000009">
    <property type="protein sequence ID" value="TWH64532.1"/>
    <property type="molecule type" value="Genomic_DNA"/>
</dbReference>
<accession>A0A562IZN3</accession>